<dbReference type="InterPro" id="IPR026444">
    <property type="entry name" value="Secre_tail"/>
</dbReference>
<keyword evidence="1" id="KW-0732">Signal</keyword>
<dbReference type="Gene3D" id="2.120.10.30">
    <property type="entry name" value="TolB, C-terminal domain"/>
    <property type="match status" value="1"/>
</dbReference>
<evidence type="ECO:0000313" key="5">
    <source>
        <dbReference type="Proteomes" id="UP000610456"/>
    </source>
</evidence>
<organism evidence="4 5">
    <name type="scientific">Salinimicrobium marinum</name>
    <dbReference type="NCBI Taxonomy" id="680283"/>
    <lineage>
        <taxon>Bacteria</taxon>
        <taxon>Pseudomonadati</taxon>
        <taxon>Bacteroidota</taxon>
        <taxon>Flavobacteriia</taxon>
        <taxon>Flavobacteriales</taxon>
        <taxon>Flavobacteriaceae</taxon>
        <taxon>Salinimicrobium</taxon>
    </lineage>
</organism>
<dbReference type="Pfam" id="PF18962">
    <property type="entry name" value="Por_Secre_tail"/>
    <property type="match status" value="1"/>
</dbReference>
<keyword evidence="5" id="KW-1185">Reference proteome</keyword>
<dbReference type="Proteomes" id="UP000610456">
    <property type="component" value="Unassembled WGS sequence"/>
</dbReference>
<feature type="domain" description="HYR" evidence="3">
    <location>
        <begin position="703"/>
        <end position="786"/>
    </location>
</feature>
<accession>A0A918SEL5</accession>
<dbReference type="Gene3D" id="2.60.40.3440">
    <property type="match status" value="1"/>
</dbReference>
<evidence type="ECO:0000313" key="4">
    <source>
        <dbReference type="EMBL" id="GHA37159.1"/>
    </source>
</evidence>
<evidence type="ECO:0000259" key="3">
    <source>
        <dbReference type="PROSITE" id="PS50825"/>
    </source>
</evidence>
<name>A0A918SEL5_9FLAO</name>
<reference evidence="4" key="1">
    <citation type="journal article" date="2014" name="Int. J. Syst. Evol. Microbiol.">
        <title>Complete genome sequence of Corynebacterium casei LMG S-19264T (=DSM 44701T), isolated from a smear-ripened cheese.</title>
        <authorList>
            <consortium name="US DOE Joint Genome Institute (JGI-PGF)"/>
            <person name="Walter F."/>
            <person name="Albersmeier A."/>
            <person name="Kalinowski J."/>
            <person name="Ruckert C."/>
        </authorList>
    </citation>
    <scope>NUCLEOTIDE SEQUENCE</scope>
    <source>
        <strain evidence="4">KCTC 12719</strain>
    </source>
</reference>
<feature type="domain" description="HYR" evidence="3">
    <location>
        <begin position="1120"/>
        <end position="1202"/>
    </location>
</feature>
<dbReference type="PROSITE" id="PS50825">
    <property type="entry name" value="HYR"/>
    <property type="match status" value="7"/>
</dbReference>
<dbReference type="NCBIfam" id="TIGR04183">
    <property type="entry name" value="Por_Secre_tail"/>
    <property type="match status" value="1"/>
</dbReference>
<gene>
    <name evidence="4" type="ORF">GCM10007103_18130</name>
</gene>
<feature type="domain" description="HYR" evidence="3">
    <location>
        <begin position="542"/>
        <end position="622"/>
    </location>
</feature>
<dbReference type="EMBL" id="BMXB01000006">
    <property type="protein sequence ID" value="GHA37159.1"/>
    <property type="molecule type" value="Genomic_DNA"/>
</dbReference>
<dbReference type="InterPro" id="IPR013783">
    <property type="entry name" value="Ig-like_fold"/>
</dbReference>
<proteinExistence type="predicted"/>
<evidence type="ECO:0000256" key="2">
    <source>
        <dbReference type="ARBA" id="ARBA00022737"/>
    </source>
</evidence>
<feature type="domain" description="HYR" evidence="3">
    <location>
        <begin position="457"/>
        <end position="541"/>
    </location>
</feature>
<keyword evidence="2" id="KW-0677">Repeat</keyword>
<dbReference type="SUPFAM" id="SSF101898">
    <property type="entry name" value="NHL repeat"/>
    <property type="match status" value="1"/>
</dbReference>
<feature type="domain" description="HYR" evidence="3">
    <location>
        <begin position="787"/>
        <end position="869"/>
    </location>
</feature>
<comment type="caution">
    <text evidence="4">The sequence shown here is derived from an EMBL/GenBank/DDBJ whole genome shotgun (WGS) entry which is preliminary data.</text>
</comment>
<feature type="domain" description="HYR" evidence="3">
    <location>
        <begin position="623"/>
        <end position="702"/>
    </location>
</feature>
<evidence type="ECO:0000256" key="1">
    <source>
        <dbReference type="ARBA" id="ARBA00022729"/>
    </source>
</evidence>
<dbReference type="PANTHER" id="PTHR24273:SF32">
    <property type="entry name" value="HYALIN"/>
    <property type="match status" value="1"/>
</dbReference>
<dbReference type="Gene3D" id="2.60.40.10">
    <property type="entry name" value="Immunoglobulins"/>
    <property type="match status" value="3"/>
</dbReference>
<protein>
    <recommendedName>
        <fullName evidence="3">HYR domain-containing protein</fullName>
    </recommendedName>
</protein>
<dbReference type="InterPro" id="IPR011042">
    <property type="entry name" value="6-blade_b-propeller_TolB-like"/>
</dbReference>
<reference evidence="4" key="2">
    <citation type="submission" date="2020-09" db="EMBL/GenBank/DDBJ databases">
        <authorList>
            <person name="Sun Q."/>
            <person name="Kim S."/>
        </authorList>
    </citation>
    <scope>NUCLEOTIDE SEQUENCE</scope>
    <source>
        <strain evidence="4">KCTC 12719</strain>
    </source>
</reference>
<dbReference type="InterPro" id="IPR003410">
    <property type="entry name" value="HYR_dom"/>
</dbReference>
<dbReference type="Pfam" id="PF17963">
    <property type="entry name" value="Big_9"/>
    <property type="match status" value="1"/>
</dbReference>
<feature type="domain" description="HYR" evidence="3">
    <location>
        <begin position="367"/>
        <end position="451"/>
    </location>
</feature>
<dbReference type="Pfam" id="PF02494">
    <property type="entry name" value="HYR"/>
    <property type="match status" value="6"/>
</dbReference>
<sequence length="1387" mass="150045">MGKNAFSAVLFLVLFFFFSIQKVAGQNREDEIPEYEWIDDQALPNVSLLSGLNTDVITIAVATDPDNFVYTLTFGEGVTKRNPDGTVVEAGFITGLSSPLDMAIDDEGYFYIADYLASGNTSADNGKIKIFDPQGNPVSERTILTGFYRPIGLDVDQENVYVAEYNDGSQGPERDQLSRLSIYNKFSGNRNAHTDKVDGPFRIAVNSQKKIYVSQAGDGQNISPALKVFSQNLQLIDELEDIESPGSIVIDAFDYIHVIEYSGRVNFGEFINFESLGISEIQDLAEDIDNGIEAGSKTFKLKVFDPQGNYKYSYEERIEFPVDIALNYCNKMYINDADVIGERYPFVGYLPERITFNLEIYERTPSADVTPPVAICVGDYEITLKASEGAVAITAEDIDDGSYDLCGEEIELDIDITEFTAEDEGDNNVTLTVTDEFGYKSTCEVTITIIVEEEEETDTEDPQIFCPSNINQNVNPESCNTIVTYALPTVSDNSGEEITPVLTEGFASGEVFPIGETTVTYRATDGAGNFDECSFTVTVDDNEDPEIICPSNITTTTDPGENYATVTFPNATATDNCSASVAQTGGSTSGSQFPVGTHTITFTATDPSGNSFDCSFEITVTEEETASFEDCPSNIRMNNDAGVCGSEVVFATPTASDGSGNLQVTQTQGPESGEVFPVGATTVTFEAVGSNGETIECSFTVTVDDNEDPEIICPSNITTTTDPGENYATVTFPDATATDNCSASVAQTGGSTSGSQFPVGTHTITFTATDPSGNSFDCSFEITVTEEETASFEDCPSNFRMNNDAGVCGAEVIFATPTASDESGNLQVSQTEGPESGEVFPLGSTTVTFEAAGSNGETIECSFTVTVDDQESPQAKCLAPFSVELDENGNASITIAEVDNNSTDNCEIESMSLSKTQFTTADIGEQDVTLTVRDAFGNSDDCTTTITVRPYVGPGENTPPQARQDSYFTQVNVPLNVPEEEGLLLNDSDIDDDELEVRLISDVSYGTLTLASDGSFTYTPNEDYVGQDTFLYKVFDGQDVSNNALVTINVLADINCPAPETFALDENGEVNLSLSWREEYDVTFNVEKEYFTCADIGTHTLRVDYSGDFNGTCFVEVTIVDDLPPQVNCVSGFDLELDEDGNATLTAEDLGIVATDNCRVDEISLSRTNFGPADIGEQEVTVTVSDSSGNEATCLTTINVTSNDFPAPGLSCVGSVTLPLNNDGEAYLQPEDILTSNGEVPENLELSRSFFTCEDIGVTEITLTANNTGGYNESCTILVTITDPEEYCASIPVDPNPSEDGEYVIIYPNPGKGIVNVKTSEGINLLRAEVFDMRGRFIFDKDFFAPLNNSQIDTALDLRSYESGVYTIIYYSDEEEQYIRRAIINPD</sequence>
<dbReference type="PANTHER" id="PTHR24273">
    <property type="entry name" value="FI04643P-RELATED"/>
    <property type="match status" value="1"/>
</dbReference>